<evidence type="ECO:0000313" key="5">
    <source>
        <dbReference type="Proteomes" id="UP000264006"/>
    </source>
</evidence>
<keyword evidence="5" id="KW-1185">Reference proteome</keyword>
<evidence type="ECO:0000313" key="4">
    <source>
        <dbReference type="EMBL" id="AXV09187.1"/>
    </source>
</evidence>
<dbReference type="GO" id="GO:0005829">
    <property type="term" value="C:cytosol"/>
    <property type="evidence" value="ECO:0007669"/>
    <property type="project" value="TreeGrafter"/>
</dbReference>
<evidence type="ECO:0000256" key="1">
    <source>
        <dbReference type="ARBA" id="ARBA00022741"/>
    </source>
</evidence>
<name>A0A346Y3Z0_9ACTN</name>
<reference evidence="4 5" key="1">
    <citation type="submission" date="2018-09" db="EMBL/GenBank/DDBJ databases">
        <title>Complete genome sequence of Euzebya sp. DY32-46 isolated from seawater of Pacific Ocean.</title>
        <authorList>
            <person name="Xu L."/>
            <person name="Wu Y.-H."/>
            <person name="Xu X.-W."/>
        </authorList>
    </citation>
    <scope>NUCLEOTIDE SEQUENCE [LARGE SCALE GENOMIC DNA]</scope>
    <source>
        <strain evidence="4 5">DY32-46</strain>
    </source>
</reference>
<dbReference type="Proteomes" id="UP000264006">
    <property type="component" value="Chromosome"/>
</dbReference>
<evidence type="ECO:0000256" key="2">
    <source>
        <dbReference type="ARBA" id="ARBA00093450"/>
    </source>
</evidence>
<dbReference type="InterPro" id="IPR036183">
    <property type="entry name" value="YajQ-like_sf"/>
</dbReference>
<dbReference type="NCBIfam" id="NF003819">
    <property type="entry name" value="PRK05412.1"/>
    <property type="match status" value="1"/>
</dbReference>
<gene>
    <name evidence="4" type="ORF">DVS28_a4526</name>
</gene>
<dbReference type="SUPFAM" id="SSF89963">
    <property type="entry name" value="YajQ-like"/>
    <property type="match status" value="2"/>
</dbReference>
<dbReference type="EMBL" id="CP031165">
    <property type="protein sequence ID" value="AXV09187.1"/>
    <property type="molecule type" value="Genomic_DNA"/>
</dbReference>
<organism evidence="4 5">
    <name type="scientific">Euzebya pacifica</name>
    <dbReference type="NCBI Taxonomy" id="1608957"/>
    <lineage>
        <taxon>Bacteria</taxon>
        <taxon>Bacillati</taxon>
        <taxon>Actinomycetota</taxon>
        <taxon>Nitriliruptoria</taxon>
        <taxon>Euzebyales</taxon>
    </lineage>
</organism>
<dbReference type="InterPro" id="IPR035571">
    <property type="entry name" value="UPF0234-like_C"/>
</dbReference>
<dbReference type="AlphaFoldDB" id="A0A346Y3Z0"/>
<dbReference type="Gene3D" id="3.30.70.860">
    <property type="match status" value="1"/>
</dbReference>
<dbReference type="Pfam" id="PF04461">
    <property type="entry name" value="YajQ"/>
    <property type="match status" value="1"/>
</dbReference>
<dbReference type="Gene3D" id="3.30.70.990">
    <property type="entry name" value="YajQ-like, domain 2"/>
    <property type="match status" value="1"/>
</dbReference>
<dbReference type="InterPro" id="IPR035570">
    <property type="entry name" value="UPF0234_N"/>
</dbReference>
<proteinExistence type="inferred from homology"/>
<dbReference type="KEGG" id="euz:DVS28_a4526"/>
<comment type="function">
    <text evidence="3">Nucleotide-binding protein.</text>
</comment>
<sequence length="154" mass="17330">MAEVDRQEVDNALNQTSKELAQRFDFKGTGASIRWSGEDILIEANSEERVEAALDVLKTRMVKRKLSQKALDVGEVKPGSSGIYRLEISLVNGIPKDKAKEMVKLIKASKLKVTPSMQDEQIRVSAKSRDALQEVQALLRNNDQDLPLRFTNYK</sequence>
<dbReference type="GO" id="GO:0000166">
    <property type="term" value="F:nucleotide binding"/>
    <property type="evidence" value="ECO:0007669"/>
    <property type="project" value="UniProtKB-UniRule"/>
</dbReference>
<comment type="similarity">
    <text evidence="2 3">Belongs to the YajQ family.</text>
</comment>
<keyword evidence="1 3" id="KW-0547">Nucleotide-binding</keyword>
<protein>
    <recommendedName>
        <fullName evidence="3">Nucleotide-binding protein DVS28_a4526</fullName>
    </recommendedName>
</protein>
<accession>A0A346Y3Z0</accession>
<dbReference type="PANTHER" id="PTHR30476:SF0">
    <property type="entry name" value="UPF0234 PROTEIN YAJQ"/>
    <property type="match status" value="1"/>
</dbReference>
<evidence type="ECO:0000256" key="3">
    <source>
        <dbReference type="HAMAP-Rule" id="MF_00632"/>
    </source>
</evidence>
<dbReference type="InterPro" id="IPR007551">
    <property type="entry name" value="YajQ/Smlt4090-like"/>
</dbReference>
<dbReference type="HAMAP" id="MF_00632">
    <property type="entry name" value="UPF0234"/>
    <property type="match status" value="1"/>
</dbReference>
<dbReference type="PANTHER" id="PTHR30476">
    <property type="entry name" value="UPF0234 PROTEIN YAJQ"/>
    <property type="match status" value="1"/>
</dbReference>